<comment type="similarity">
    <text evidence="1 5">Belongs to the DNA glycosylase MPG family.</text>
</comment>
<gene>
    <name evidence="6" type="ORF">A3G03_02685</name>
</gene>
<organism evidence="6 7">
    <name type="scientific">Candidatus Taylorbacteria bacterium RIFCSPLOWO2_12_FULL_44_15c</name>
    <dbReference type="NCBI Taxonomy" id="1802333"/>
    <lineage>
        <taxon>Bacteria</taxon>
        <taxon>Candidatus Tayloriibacteriota</taxon>
    </lineage>
</organism>
<keyword evidence="3 5" id="KW-0378">Hydrolase</keyword>
<dbReference type="InterPro" id="IPR011034">
    <property type="entry name" value="Formyl_transferase-like_C_sf"/>
</dbReference>
<dbReference type="EMBL" id="MHSL01000022">
    <property type="protein sequence ID" value="OHA43560.1"/>
    <property type="molecule type" value="Genomic_DNA"/>
</dbReference>
<protein>
    <recommendedName>
        <fullName evidence="5">Putative 3-methyladenine DNA glycosylase</fullName>
        <ecNumber evidence="5">3.2.2.-</ecNumber>
    </recommendedName>
</protein>
<comment type="caution">
    <text evidence="6">The sequence shown here is derived from an EMBL/GenBank/DDBJ whole genome shotgun (WGS) entry which is preliminary data.</text>
</comment>
<sequence length="176" mass="19966">MRVILEPKFFDRPALKVGRALLGKYLVRTRDGKETALPINEVEVYNGFADRASHAYRGKTTRNQVMFGDAGHLYVYFVYGMYWMLNVVVGKKDYPAAILIRGAGNLKGPGKLTKELGIDKKLNGKIAAPAVGLWFEDRGFRFRRGKKVWHIKKLPRVGIAYAGSEWATKPYRFVLV</sequence>
<dbReference type="HAMAP" id="MF_00527">
    <property type="entry name" value="3MGH"/>
    <property type="match status" value="1"/>
</dbReference>
<name>A0A1G2P5E2_9BACT</name>
<evidence type="ECO:0000256" key="2">
    <source>
        <dbReference type="ARBA" id="ARBA00022763"/>
    </source>
</evidence>
<keyword evidence="2 5" id="KW-0227">DNA damage</keyword>
<proteinExistence type="inferred from homology"/>
<dbReference type="GO" id="GO:0003905">
    <property type="term" value="F:alkylbase DNA N-glycosylase activity"/>
    <property type="evidence" value="ECO:0007669"/>
    <property type="project" value="InterPro"/>
</dbReference>
<dbReference type="InterPro" id="IPR003180">
    <property type="entry name" value="MPG"/>
</dbReference>
<evidence type="ECO:0000256" key="5">
    <source>
        <dbReference type="HAMAP-Rule" id="MF_00527"/>
    </source>
</evidence>
<keyword evidence="4 5" id="KW-0234">DNA repair</keyword>
<dbReference type="GO" id="GO:0006284">
    <property type="term" value="P:base-excision repair"/>
    <property type="evidence" value="ECO:0007669"/>
    <property type="project" value="InterPro"/>
</dbReference>
<dbReference type="Proteomes" id="UP000176355">
    <property type="component" value="Unassembled WGS sequence"/>
</dbReference>
<evidence type="ECO:0000313" key="6">
    <source>
        <dbReference type="EMBL" id="OHA43560.1"/>
    </source>
</evidence>
<dbReference type="GO" id="GO:0003677">
    <property type="term" value="F:DNA binding"/>
    <property type="evidence" value="ECO:0007669"/>
    <property type="project" value="InterPro"/>
</dbReference>
<dbReference type="SUPFAM" id="SSF50486">
    <property type="entry name" value="FMT C-terminal domain-like"/>
    <property type="match status" value="1"/>
</dbReference>
<evidence type="ECO:0000256" key="1">
    <source>
        <dbReference type="ARBA" id="ARBA00009232"/>
    </source>
</evidence>
<dbReference type="PANTHER" id="PTHR10429:SF0">
    <property type="entry name" value="DNA-3-METHYLADENINE GLYCOSYLASE"/>
    <property type="match status" value="1"/>
</dbReference>
<reference evidence="6 7" key="1">
    <citation type="journal article" date="2016" name="Nat. Commun.">
        <title>Thousands of microbial genomes shed light on interconnected biogeochemical processes in an aquifer system.</title>
        <authorList>
            <person name="Anantharaman K."/>
            <person name="Brown C.T."/>
            <person name="Hug L.A."/>
            <person name="Sharon I."/>
            <person name="Castelle C.J."/>
            <person name="Probst A.J."/>
            <person name="Thomas B.C."/>
            <person name="Singh A."/>
            <person name="Wilkins M.J."/>
            <person name="Karaoz U."/>
            <person name="Brodie E.L."/>
            <person name="Williams K.H."/>
            <person name="Hubbard S.S."/>
            <person name="Banfield J.F."/>
        </authorList>
    </citation>
    <scope>NUCLEOTIDE SEQUENCE [LARGE SCALE GENOMIC DNA]</scope>
</reference>
<dbReference type="InterPro" id="IPR036995">
    <property type="entry name" value="MPG_sf"/>
</dbReference>
<dbReference type="PANTHER" id="PTHR10429">
    <property type="entry name" value="DNA-3-METHYLADENINE GLYCOSYLASE"/>
    <property type="match status" value="1"/>
</dbReference>
<dbReference type="AlphaFoldDB" id="A0A1G2P5E2"/>
<dbReference type="Pfam" id="PF02245">
    <property type="entry name" value="Pur_DNA_glyco"/>
    <property type="match status" value="2"/>
</dbReference>
<evidence type="ECO:0000256" key="3">
    <source>
        <dbReference type="ARBA" id="ARBA00022801"/>
    </source>
</evidence>
<accession>A0A1G2P5E2</accession>
<evidence type="ECO:0000313" key="7">
    <source>
        <dbReference type="Proteomes" id="UP000176355"/>
    </source>
</evidence>
<dbReference type="STRING" id="1802333.A3G03_02685"/>
<dbReference type="Gene3D" id="3.10.300.10">
    <property type="entry name" value="Methylpurine-DNA glycosylase (MPG)"/>
    <property type="match status" value="2"/>
</dbReference>
<dbReference type="CDD" id="cd00540">
    <property type="entry name" value="AAG"/>
    <property type="match status" value="1"/>
</dbReference>
<evidence type="ECO:0000256" key="4">
    <source>
        <dbReference type="ARBA" id="ARBA00023204"/>
    </source>
</evidence>
<dbReference type="EC" id="3.2.2.-" evidence="5"/>